<dbReference type="CDD" id="cd22152">
    <property type="entry name" value="F-box_AtAFR-like"/>
    <property type="match status" value="1"/>
</dbReference>
<dbReference type="SMART" id="SM00256">
    <property type="entry name" value="FBOX"/>
    <property type="match status" value="1"/>
</dbReference>
<dbReference type="InterPro" id="IPR057499">
    <property type="entry name" value="Kelch_FKB95"/>
</dbReference>
<evidence type="ECO:0000256" key="1">
    <source>
        <dbReference type="SAM" id="MobiDB-lite"/>
    </source>
</evidence>
<proteinExistence type="predicted"/>
<feature type="region of interest" description="Disordered" evidence="1">
    <location>
        <begin position="1"/>
        <end position="33"/>
    </location>
</feature>
<dbReference type="PROSITE" id="PS50181">
    <property type="entry name" value="FBOX"/>
    <property type="match status" value="1"/>
</dbReference>
<protein>
    <recommendedName>
        <fullName evidence="2">F-box domain-containing protein</fullName>
    </recommendedName>
</protein>
<dbReference type="PANTHER" id="PTHR24414:SF91">
    <property type="entry name" value="(RAPE) HYPOTHETICAL PROTEIN"/>
    <property type="match status" value="1"/>
</dbReference>
<dbReference type="PANTHER" id="PTHR24414">
    <property type="entry name" value="F-BOX/KELCH-REPEAT PROTEIN SKIP4"/>
    <property type="match status" value="1"/>
</dbReference>
<evidence type="ECO:0000259" key="2">
    <source>
        <dbReference type="PROSITE" id="PS50181"/>
    </source>
</evidence>
<dbReference type="Pfam" id="PF25210">
    <property type="entry name" value="Kelch_FKB95"/>
    <property type="match status" value="2"/>
</dbReference>
<feature type="compositionally biased region" description="Low complexity" evidence="1">
    <location>
        <begin position="19"/>
        <end position="33"/>
    </location>
</feature>
<dbReference type="SUPFAM" id="SSF117281">
    <property type="entry name" value="Kelch motif"/>
    <property type="match status" value="1"/>
</dbReference>
<dbReference type="ExpressionAtlas" id="A0A654FQZ0">
    <property type="expression patterns" value="baseline and differential"/>
</dbReference>
<dbReference type="InterPro" id="IPR006652">
    <property type="entry name" value="Kelch_1"/>
</dbReference>
<gene>
    <name evidence="3" type="ORF">AN1_LOCUS18707</name>
</gene>
<dbReference type="Gene3D" id="2.120.10.80">
    <property type="entry name" value="Kelch-type beta propeller"/>
    <property type="match status" value="1"/>
</dbReference>
<reference evidence="3 4" key="1">
    <citation type="submission" date="2019-11" db="EMBL/GenBank/DDBJ databases">
        <authorList>
            <person name="Jiao W.-B."/>
            <person name="Schneeberger K."/>
        </authorList>
    </citation>
    <scope>NUCLEOTIDE SEQUENCE [LARGE SCALE GENOMIC DNA]</scope>
    <source>
        <strain evidence="4">cv. An-1</strain>
    </source>
</reference>
<dbReference type="AlphaFoldDB" id="A0A654FQZ0"/>
<sequence length="364" mass="40837">MKRQAKPPEKKTKRTTNASSPTPSSSSPSLSSLPDEIVENCLARISRSYYPTLSIVSKSFRSIISSTELYVARSHLRNTEECVYVCLSDKSFEFPKWFTLWVNPNRALANSMVEKKRKKKKTIGKLLVPITSSNLSPVSKSAIAVGSEIYVIGGRVDGALSSAMRILDCRSNTWRDAPSMTVARKRPFICLYDGKIYVIGGIAEIEGKIHFGYTQKTYAYDPKQGEWECCEGEVAFPRSQCVMESVLYTFANNYTWEDDYGCKWWSTDGYGEKVKGLESLLEIHKRNGGSSDNTTKLVACGGKLVLLWEGYMKHNPNNRKKIWCAVIALEKRDGGKVWGIVEWVDVVHIVPTSCKLLHCLVVSV</sequence>
<organism evidence="3 4">
    <name type="scientific">Arabidopsis thaliana</name>
    <name type="common">Mouse-ear cress</name>
    <dbReference type="NCBI Taxonomy" id="3702"/>
    <lineage>
        <taxon>Eukaryota</taxon>
        <taxon>Viridiplantae</taxon>
        <taxon>Streptophyta</taxon>
        <taxon>Embryophyta</taxon>
        <taxon>Tracheophyta</taxon>
        <taxon>Spermatophyta</taxon>
        <taxon>Magnoliopsida</taxon>
        <taxon>eudicotyledons</taxon>
        <taxon>Gunneridae</taxon>
        <taxon>Pentapetalae</taxon>
        <taxon>rosids</taxon>
        <taxon>malvids</taxon>
        <taxon>Brassicales</taxon>
        <taxon>Brassicaceae</taxon>
        <taxon>Camelineae</taxon>
        <taxon>Arabidopsis</taxon>
    </lineage>
</organism>
<dbReference type="Proteomes" id="UP000426265">
    <property type="component" value="Unassembled WGS sequence"/>
</dbReference>
<dbReference type="SUPFAM" id="SSF81383">
    <property type="entry name" value="F-box domain"/>
    <property type="match status" value="1"/>
</dbReference>
<dbReference type="SMART" id="SM00612">
    <property type="entry name" value="Kelch"/>
    <property type="match status" value="2"/>
</dbReference>
<dbReference type="InterPro" id="IPR001810">
    <property type="entry name" value="F-box_dom"/>
</dbReference>
<feature type="domain" description="F-box" evidence="2">
    <location>
        <begin position="27"/>
        <end position="73"/>
    </location>
</feature>
<dbReference type="InterPro" id="IPR015915">
    <property type="entry name" value="Kelch-typ_b-propeller"/>
</dbReference>
<dbReference type="Pfam" id="PF00646">
    <property type="entry name" value="F-box"/>
    <property type="match status" value="1"/>
</dbReference>
<dbReference type="InterPro" id="IPR050354">
    <property type="entry name" value="F-box/kelch-repeat_ARATH"/>
</dbReference>
<accession>A0A654FQZ0</accession>
<feature type="compositionally biased region" description="Basic and acidic residues" evidence="1">
    <location>
        <begin position="1"/>
        <end position="10"/>
    </location>
</feature>
<name>A0A654FQZ0_ARATH</name>
<dbReference type="InterPro" id="IPR036047">
    <property type="entry name" value="F-box-like_dom_sf"/>
</dbReference>
<dbReference type="EMBL" id="CACRSJ010000109">
    <property type="protein sequence ID" value="VYS63288.1"/>
    <property type="molecule type" value="Genomic_DNA"/>
</dbReference>
<evidence type="ECO:0000313" key="3">
    <source>
        <dbReference type="EMBL" id="VYS63288.1"/>
    </source>
</evidence>
<evidence type="ECO:0000313" key="4">
    <source>
        <dbReference type="Proteomes" id="UP000426265"/>
    </source>
</evidence>